<keyword evidence="14" id="KW-1185">Reference proteome</keyword>
<comment type="catalytic activity">
    <reaction evidence="8 9">
        <text>5-phospho-alpha-D-ribose 1-diphosphate + nicotinate + ATP + H2O = nicotinate beta-D-ribonucleotide + ADP + phosphate + diphosphate</text>
        <dbReference type="Rhea" id="RHEA:36163"/>
        <dbReference type="ChEBI" id="CHEBI:15377"/>
        <dbReference type="ChEBI" id="CHEBI:30616"/>
        <dbReference type="ChEBI" id="CHEBI:32544"/>
        <dbReference type="ChEBI" id="CHEBI:33019"/>
        <dbReference type="ChEBI" id="CHEBI:43474"/>
        <dbReference type="ChEBI" id="CHEBI:57502"/>
        <dbReference type="ChEBI" id="CHEBI:58017"/>
        <dbReference type="ChEBI" id="CHEBI:456216"/>
        <dbReference type="EC" id="6.3.4.21"/>
    </reaction>
</comment>
<dbReference type="Gene3D" id="3.20.20.70">
    <property type="entry name" value="Aldolase class I"/>
    <property type="match status" value="1"/>
</dbReference>
<evidence type="ECO:0000313" key="14">
    <source>
        <dbReference type="Proteomes" id="UP000017090"/>
    </source>
</evidence>
<dbReference type="GO" id="GO:0005829">
    <property type="term" value="C:cytosol"/>
    <property type="evidence" value="ECO:0007669"/>
    <property type="project" value="TreeGrafter"/>
</dbReference>
<sequence>MRYNKYNTYLEATALYTKALLTDLYQLTMMQGLFFEGKHRQTCTFDRYYRTNPFHGGYTVIAGLEHLIDYVQHIRFTEDDLAYLRRTGIFADTFLAYLKGLTFTGDIYAMPEGTVAFPQEVLLRIETKKDEAMLLETCMSMIMNHESLIATKARRVRTVAGSDNLMEFGLRRAQGKAAGVYGARSAMIGGFNGTSNVLAGALFDIPILGTMAHSWIMTFPSELEAFRVYAKYYPNNLILLADTYNTLKQGVPDAITVFSEMRAAGTLPQMYGIRLDSGDLAYLSKEARKMFEAAGFNDVVIAASNDLDENLISVLKSQGCEINSWGVGTHLITAEDSPSLGGVFKLVGQDEDGKFVPKIKMSDNAEKISNPGRKNVLRIYDKASRKMKADIIILEGETIDAEKDLQLTSHKTPWRSRILAGGTYDVRKMLQPVFQKGKLVYEKPSLKEIMAYAESEINTLWPEYLRLVNPEEMWVQRSAELSALRERVLQAESSYFL</sequence>
<dbReference type="NCBIfam" id="TIGR01513">
    <property type="entry name" value="NAPRTase_put"/>
    <property type="match status" value="1"/>
</dbReference>
<comment type="function">
    <text evidence="9">Catalyzes the first step in the biosynthesis of NAD from nicotinic acid, the ATP-dependent synthesis of beta-nicotinate D-ribonucleotide from nicotinate and 5-phospho-D-ribose 1-phosphate.</text>
</comment>
<dbReference type="Pfam" id="PF04095">
    <property type="entry name" value="NAPRTase"/>
    <property type="match status" value="1"/>
</dbReference>
<dbReference type="PATRIC" id="fig|1111454.3.peg.1821"/>
<feature type="domain" description="Nicotinate phosphoribosyltransferase N-terminal" evidence="11">
    <location>
        <begin position="20"/>
        <end position="144"/>
    </location>
</feature>
<protein>
    <recommendedName>
        <fullName evidence="3 9">Nicotinate phosphoribosyltransferase</fullName>
        <ecNumber evidence="3 9">6.3.4.21</ecNumber>
    </recommendedName>
</protein>
<dbReference type="PANTHER" id="PTHR11098">
    <property type="entry name" value="NICOTINATE PHOSPHORIBOSYLTRANSFERASE"/>
    <property type="match status" value="1"/>
</dbReference>
<dbReference type="PANTHER" id="PTHR11098:SF1">
    <property type="entry name" value="NICOTINATE PHOSPHORIBOSYLTRANSFERASE"/>
    <property type="match status" value="1"/>
</dbReference>
<dbReference type="EMBL" id="AWXA01000051">
    <property type="protein sequence ID" value="ERT57828.1"/>
    <property type="molecule type" value="Genomic_DNA"/>
</dbReference>
<dbReference type="InterPro" id="IPR013785">
    <property type="entry name" value="Aldolase_TIM"/>
</dbReference>
<keyword evidence="13" id="KW-0328">Glycosyltransferase</keyword>
<dbReference type="PIRSF" id="PIRSF000484">
    <property type="entry name" value="NAPRT"/>
    <property type="match status" value="1"/>
</dbReference>
<dbReference type="Pfam" id="PF17956">
    <property type="entry name" value="NAPRTase_C"/>
    <property type="match status" value="1"/>
</dbReference>
<dbReference type="FunFam" id="3.20.20.70:FF:000076">
    <property type="entry name" value="Nicotinate phosphoribosyltransferase"/>
    <property type="match status" value="1"/>
</dbReference>
<keyword evidence="6 9" id="KW-0662">Pyridine nucleotide biosynthesis</keyword>
<evidence type="ECO:0000256" key="4">
    <source>
        <dbReference type="ARBA" id="ARBA00022553"/>
    </source>
</evidence>
<comment type="caution">
    <text evidence="13">The sequence shown here is derived from an EMBL/GenBank/DDBJ whole genome shotgun (WGS) entry which is preliminary data.</text>
</comment>
<dbReference type="EC" id="6.3.4.21" evidence="3 9"/>
<evidence type="ECO:0000259" key="10">
    <source>
        <dbReference type="Pfam" id="PF04095"/>
    </source>
</evidence>
<keyword evidence="7 9" id="KW-0808">Transferase</keyword>
<dbReference type="InterPro" id="IPR036068">
    <property type="entry name" value="Nicotinate_pribotase-like_C"/>
</dbReference>
<evidence type="ECO:0000256" key="5">
    <source>
        <dbReference type="ARBA" id="ARBA00022598"/>
    </source>
</evidence>
<gene>
    <name evidence="13" type="primary">pncB</name>
    <name evidence="13" type="ORF">HMPREF1250_1140</name>
</gene>
<dbReference type="Proteomes" id="UP000017090">
    <property type="component" value="Unassembled WGS sequence"/>
</dbReference>
<dbReference type="STRING" id="1111454.HMPREF1250_1140"/>
<evidence type="ECO:0000256" key="1">
    <source>
        <dbReference type="ARBA" id="ARBA00004952"/>
    </source>
</evidence>
<evidence type="ECO:0000259" key="12">
    <source>
        <dbReference type="Pfam" id="PF17956"/>
    </source>
</evidence>
<dbReference type="InterPro" id="IPR041619">
    <property type="entry name" value="NAPRTase_C"/>
</dbReference>
<proteinExistence type="inferred from homology"/>
<comment type="pathway">
    <text evidence="1 9">Cofactor biosynthesis; NAD(+) biosynthesis; nicotinate D-ribonucleotide from nicotinate: step 1/1.</text>
</comment>
<evidence type="ECO:0000256" key="3">
    <source>
        <dbReference type="ARBA" id="ARBA00013236"/>
    </source>
</evidence>
<dbReference type="eggNOG" id="COG1488">
    <property type="taxonomic scope" value="Bacteria"/>
</dbReference>
<organism evidence="13 14">
    <name type="scientific">Megasphaera vaginalis</name>
    <name type="common">ex Srinivasan et al. 2021</name>
    <dbReference type="NCBI Taxonomy" id="1111454"/>
    <lineage>
        <taxon>Bacteria</taxon>
        <taxon>Bacillati</taxon>
        <taxon>Bacillota</taxon>
        <taxon>Negativicutes</taxon>
        <taxon>Veillonellales</taxon>
        <taxon>Veillonellaceae</taxon>
        <taxon>Megasphaera</taxon>
    </lineage>
</organism>
<keyword evidence="5 9" id="KW-0436">Ligase</keyword>
<dbReference type="GO" id="GO:0004516">
    <property type="term" value="F:nicotinate phosphoribosyltransferase activity"/>
    <property type="evidence" value="ECO:0007669"/>
    <property type="project" value="UniProtKB-UniRule"/>
</dbReference>
<dbReference type="CDD" id="cd01570">
    <property type="entry name" value="NAPRTase_A"/>
    <property type="match status" value="1"/>
</dbReference>
<keyword evidence="4" id="KW-0597">Phosphoprotein</keyword>
<evidence type="ECO:0000313" key="13">
    <source>
        <dbReference type="EMBL" id="ERT57828.1"/>
    </source>
</evidence>
<reference evidence="13 14" key="1">
    <citation type="submission" date="2013-09" db="EMBL/GenBank/DDBJ databases">
        <authorList>
            <person name="Durkin A.S."/>
            <person name="Haft D.R."/>
            <person name="McCorrison J."/>
            <person name="Torralba M."/>
            <person name="Gillis M."/>
            <person name="Haft D.H."/>
            <person name="Methe B."/>
            <person name="Sutton G."/>
            <person name="Nelson K.E."/>
        </authorList>
    </citation>
    <scope>NUCLEOTIDE SEQUENCE [LARGE SCALE GENOMIC DNA]</scope>
    <source>
        <strain evidence="13 14">BV3C16-1</strain>
    </source>
</reference>
<dbReference type="Pfam" id="PF17767">
    <property type="entry name" value="NAPRTase_N"/>
    <property type="match status" value="1"/>
</dbReference>
<feature type="domain" description="Nicotinate phosphoribosyltransferase C-terminal" evidence="12">
    <location>
        <begin position="373"/>
        <end position="484"/>
    </location>
</feature>
<evidence type="ECO:0000256" key="6">
    <source>
        <dbReference type="ARBA" id="ARBA00022642"/>
    </source>
</evidence>
<comment type="PTM">
    <text evidence="9">Transiently phosphorylated on a His residue during the reaction cycle. Phosphorylation strongly increases the affinity for substrates and increases the rate of nicotinate D-ribonucleotide production. Dephosphorylation regenerates the low-affinity form of the enzyme, leading to product release.</text>
</comment>
<comment type="similarity">
    <text evidence="2 9">Belongs to the NAPRTase family.</text>
</comment>
<dbReference type="GO" id="GO:0047280">
    <property type="term" value="F:nicotinamide phosphoribosyltransferase activity"/>
    <property type="evidence" value="ECO:0007669"/>
    <property type="project" value="UniProtKB-ARBA"/>
</dbReference>
<evidence type="ECO:0000256" key="9">
    <source>
        <dbReference type="RuleBase" id="RU365100"/>
    </source>
</evidence>
<evidence type="ECO:0000259" key="11">
    <source>
        <dbReference type="Pfam" id="PF17767"/>
    </source>
</evidence>
<feature type="domain" description="Nicotinate/nicotinamide phosphoribosyltransferase" evidence="10">
    <location>
        <begin position="165"/>
        <end position="333"/>
    </location>
</feature>
<name>U7UH87_9FIRM</name>
<dbReference type="NCBIfam" id="NF009131">
    <property type="entry name" value="PRK12484.1"/>
    <property type="match status" value="1"/>
</dbReference>
<dbReference type="InterPro" id="IPR041525">
    <property type="entry name" value="N/Namide_PRibTrfase"/>
</dbReference>
<dbReference type="AlphaFoldDB" id="U7UH87"/>
<dbReference type="Gene3D" id="3.20.140.10">
    <property type="entry name" value="nicotinate phosphoribosyltransferase"/>
    <property type="match status" value="1"/>
</dbReference>
<dbReference type="InterPro" id="IPR007229">
    <property type="entry name" value="Nic_PRibTrfase-Fam"/>
</dbReference>
<evidence type="ECO:0000256" key="7">
    <source>
        <dbReference type="ARBA" id="ARBA00022679"/>
    </source>
</evidence>
<dbReference type="InterPro" id="IPR040727">
    <property type="entry name" value="NAPRTase_N"/>
</dbReference>
<dbReference type="SUPFAM" id="SSF54675">
    <property type="entry name" value="Nicotinate/Quinolinate PRTase N-terminal domain-like"/>
    <property type="match status" value="1"/>
</dbReference>
<dbReference type="SUPFAM" id="SSF51690">
    <property type="entry name" value="Nicotinate/Quinolinate PRTase C-terminal domain-like"/>
    <property type="match status" value="1"/>
</dbReference>
<dbReference type="InterPro" id="IPR006405">
    <property type="entry name" value="Nic_PRibTrfase_pncB"/>
</dbReference>
<evidence type="ECO:0000256" key="2">
    <source>
        <dbReference type="ARBA" id="ARBA00010897"/>
    </source>
</evidence>
<evidence type="ECO:0000256" key="8">
    <source>
        <dbReference type="ARBA" id="ARBA00048668"/>
    </source>
</evidence>
<dbReference type="GO" id="GO:0034355">
    <property type="term" value="P:NAD+ biosynthetic process via the salvage pathway"/>
    <property type="evidence" value="ECO:0007669"/>
    <property type="project" value="TreeGrafter"/>
</dbReference>
<dbReference type="NCBIfam" id="NF006695">
    <property type="entry name" value="PRK09243.1-2"/>
    <property type="match status" value="1"/>
</dbReference>
<dbReference type="UniPathway" id="UPA00253">
    <property type="reaction ID" value="UER00457"/>
</dbReference>
<accession>U7UH87</accession>